<dbReference type="PROSITE" id="PS52029">
    <property type="entry name" value="LD_TPASE"/>
    <property type="match status" value="1"/>
</dbReference>
<evidence type="ECO:0000256" key="1">
    <source>
        <dbReference type="ARBA" id="ARBA00004752"/>
    </source>
</evidence>
<name>A4J4L4_DESRM</name>
<proteinExistence type="predicted"/>
<dbReference type="MEROPS" id="C82.003"/>
<dbReference type="PROSITE" id="PS51257">
    <property type="entry name" value="PROKAR_LIPOPROTEIN"/>
    <property type="match status" value="1"/>
</dbReference>
<reference evidence="9 10" key="1">
    <citation type="submission" date="2007-03" db="EMBL/GenBank/DDBJ databases">
        <title>Complete sequence of Desulfotomaculum reducens MI-1.</title>
        <authorList>
            <consortium name="US DOE Joint Genome Institute"/>
            <person name="Copeland A."/>
            <person name="Lucas S."/>
            <person name="Lapidus A."/>
            <person name="Barry K."/>
            <person name="Detter J.C."/>
            <person name="Glavina del Rio T."/>
            <person name="Hammon N."/>
            <person name="Israni S."/>
            <person name="Dalin E."/>
            <person name="Tice H."/>
            <person name="Pitluck S."/>
            <person name="Sims D."/>
            <person name="Brettin T."/>
            <person name="Bruce D."/>
            <person name="Han C."/>
            <person name="Tapia R."/>
            <person name="Schmutz J."/>
            <person name="Larimer F."/>
            <person name="Land M."/>
            <person name="Hauser L."/>
            <person name="Kyrpides N."/>
            <person name="Kim E."/>
            <person name="Tebo B.M."/>
            <person name="Richardson P."/>
        </authorList>
    </citation>
    <scope>NUCLEOTIDE SEQUENCE [LARGE SCALE GENOMIC DNA]</scope>
    <source>
        <strain evidence="9 10">MI-1</strain>
    </source>
</reference>
<dbReference type="EMBL" id="CP000612">
    <property type="protein sequence ID" value="ABO50017.1"/>
    <property type="molecule type" value="Genomic_DNA"/>
</dbReference>
<dbReference type="GO" id="GO:0071555">
    <property type="term" value="P:cell wall organization"/>
    <property type="evidence" value="ECO:0007669"/>
    <property type="project" value="UniProtKB-UniRule"/>
</dbReference>
<dbReference type="GO" id="GO:0005576">
    <property type="term" value="C:extracellular region"/>
    <property type="evidence" value="ECO:0007669"/>
    <property type="project" value="TreeGrafter"/>
</dbReference>
<feature type="active site" description="Proton donor/acceptor" evidence="6">
    <location>
        <position position="215"/>
    </location>
</feature>
<dbReference type="GO" id="GO:0016740">
    <property type="term" value="F:transferase activity"/>
    <property type="evidence" value="ECO:0007669"/>
    <property type="project" value="UniProtKB-KW"/>
</dbReference>
<dbReference type="GO" id="GO:0008360">
    <property type="term" value="P:regulation of cell shape"/>
    <property type="evidence" value="ECO:0007669"/>
    <property type="project" value="UniProtKB-UniRule"/>
</dbReference>
<dbReference type="Proteomes" id="UP000001556">
    <property type="component" value="Chromosome"/>
</dbReference>
<feature type="active site" description="Nucleophile" evidence="6">
    <location>
        <position position="231"/>
    </location>
</feature>
<protein>
    <submittedName>
        <fullName evidence="9">ErfK/YbiS/YcfS/YnhG family protein</fullName>
    </submittedName>
</protein>
<dbReference type="Gene3D" id="2.40.440.10">
    <property type="entry name" value="L,D-transpeptidase catalytic domain-like"/>
    <property type="match status" value="1"/>
</dbReference>
<dbReference type="PANTHER" id="PTHR30582:SF4">
    <property type="entry name" value="L,D-TRANSPEPTIDASE YQJB-RELATED"/>
    <property type="match status" value="1"/>
</dbReference>
<feature type="domain" description="L,D-TPase catalytic" evidence="8">
    <location>
        <begin position="126"/>
        <end position="255"/>
    </location>
</feature>
<gene>
    <name evidence="9" type="ordered locus">Dred_1487</name>
</gene>
<dbReference type="GO" id="GO:0018104">
    <property type="term" value="P:peptidoglycan-protein cross-linking"/>
    <property type="evidence" value="ECO:0007669"/>
    <property type="project" value="TreeGrafter"/>
</dbReference>
<feature type="region of interest" description="Disordered" evidence="7">
    <location>
        <begin position="196"/>
        <end position="219"/>
    </location>
</feature>
<dbReference type="Pfam" id="PF03734">
    <property type="entry name" value="YkuD"/>
    <property type="match status" value="1"/>
</dbReference>
<dbReference type="HOGENOM" id="CLU_1044798_0_0_9"/>
<evidence type="ECO:0000256" key="5">
    <source>
        <dbReference type="ARBA" id="ARBA00023316"/>
    </source>
</evidence>
<accession>A4J4L4</accession>
<keyword evidence="3 6" id="KW-0133">Cell shape</keyword>
<evidence type="ECO:0000256" key="4">
    <source>
        <dbReference type="ARBA" id="ARBA00022984"/>
    </source>
</evidence>
<comment type="pathway">
    <text evidence="1 6">Cell wall biogenesis; peptidoglycan biosynthesis.</text>
</comment>
<keyword evidence="5 6" id="KW-0961">Cell wall biogenesis/degradation</keyword>
<evidence type="ECO:0000256" key="6">
    <source>
        <dbReference type="PROSITE-ProRule" id="PRU01373"/>
    </source>
</evidence>
<dbReference type="AlphaFoldDB" id="A4J4L4"/>
<evidence type="ECO:0000313" key="9">
    <source>
        <dbReference type="EMBL" id="ABO50017.1"/>
    </source>
</evidence>
<keyword evidence="4 6" id="KW-0573">Peptidoglycan synthesis</keyword>
<evidence type="ECO:0000259" key="8">
    <source>
        <dbReference type="PROSITE" id="PS52029"/>
    </source>
</evidence>
<feature type="compositionally biased region" description="Basic and acidic residues" evidence="7">
    <location>
        <begin position="196"/>
        <end position="206"/>
    </location>
</feature>
<dbReference type="SUPFAM" id="SSF141523">
    <property type="entry name" value="L,D-transpeptidase catalytic domain-like"/>
    <property type="match status" value="1"/>
</dbReference>
<keyword evidence="10" id="KW-1185">Reference proteome</keyword>
<dbReference type="RefSeq" id="WP_011877833.1">
    <property type="nucleotide sequence ID" value="NC_009253.1"/>
</dbReference>
<evidence type="ECO:0000313" key="10">
    <source>
        <dbReference type="Proteomes" id="UP000001556"/>
    </source>
</evidence>
<dbReference type="InterPro" id="IPR050979">
    <property type="entry name" value="LD-transpeptidase"/>
</dbReference>
<evidence type="ECO:0000256" key="3">
    <source>
        <dbReference type="ARBA" id="ARBA00022960"/>
    </source>
</evidence>
<dbReference type="eggNOG" id="COG1376">
    <property type="taxonomic scope" value="Bacteria"/>
</dbReference>
<dbReference type="PANTHER" id="PTHR30582">
    <property type="entry name" value="L,D-TRANSPEPTIDASE"/>
    <property type="match status" value="1"/>
</dbReference>
<dbReference type="InterPro" id="IPR038063">
    <property type="entry name" value="Transpep_catalytic_dom"/>
</dbReference>
<sequence>MRNIKLILTFILLNIVIFISGCQNSPFKKPLQGNEIIYRDQQYTVYSEDNQIIVAKGLRKKVFTTADTSFLNADRIKNKPAEALPLKGTYLKDTLLIRGKMNSYLLNLQPNTKLLVSYPNPYDKKKMIIISKKNNLLYLYDQGYLVKIYPVATGKEKLFTPEGSFKIANKLPIKNADDPENLYGPRWMGLAVPDEKDKRANNDKRAPVGHKYGIHGTNEPNSIGTHASGGCIRLNNHDILELYDMVPINTKVIIK</sequence>
<dbReference type="InterPro" id="IPR005490">
    <property type="entry name" value="LD_TPept_cat_dom"/>
</dbReference>
<dbReference type="CDD" id="cd16913">
    <property type="entry name" value="YkuD_like"/>
    <property type="match status" value="1"/>
</dbReference>
<keyword evidence="2" id="KW-0808">Transferase</keyword>
<dbReference type="KEGG" id="drm:Dred_1487"/>
<evidence type="ECO:0000256" key="7">
    <source>
        <dbReference type="SAM" id="MobiDB-lite"/>
    </source>
</evidence>
<organism evidence="9 10">
    <name type="scientific">Desulforamulus reducens (strain ATCC BAA-1160 / DSM 100696 / MI-1)</name>
    <name type="common">Desulfotomaculum reducens</name>
    <dbReference type="NCBI Taxonomy" id="349161"/>
    <lineage>
        <taxon>Bacteria</taxon>
        <taxon>Bacillati</taxon>
        <taxon>Bacillota</taxon>
        <taxon>Clostridia</taxon>
        <taxon>Eubacteriales</taxon>
        <taxon>Peptococcaceae</taxon>
        <taxon>Desulforamulus</taxon>
    </lineage>
</organism>
<evidence type="ECO:0000256" key="2">
    <source>
        <dbReference type="ARBA" id="ARBA00022679"/>
    </source>
</evidence>
<dbReference type="UniPathway" id="UPA00219"/>
<dbReference type="GO" id="GO:0071972">
    <property type="term" value="F:peptidoglycan L,D-transpeptidase activity"/>
    <property type="evidence" value="ECO:0007669"/>
    <property type="project" value="TreeGrafter"/>
</dbReference>